<dbReference type="RefSeq" id="WP_207599210.1">
    <property type="nucleotide sequence ID" value="NZ_JAFNJU010000004.1"/>
</dbReference>
<comment type="caution">
    <text evidence="2">The sequence shown here is derived from an EMBL/GenBank/DDBJ whole genome shotgun (WGS) entry which is preliminary data.</text>
</comment>
<dbReference type="InterPro" id="IPR043129">
    <property type="entry name" value="ATPase_NBD"/>
</dbReference>
<evidence type="ECO:0000313" key="3">
    <source>
        <dbReference type="Proteomes" id="UP000664218"/>
    </source>
</evidence>
<dbReference type="CDD" id="cd24152">
    <property type="entry name" value="ASKHA_NBD_ROK-like"/>
    <property type="match status" value="1"/>
</dbReference>
<protein>
    <submittedName>
        <fullName evidence="2">ROK family protein</fullName>
    </submittedName>
</protein>
<dbReference type="AlphaFoldDB" id="A0A939HA17"/>
<dbReference type="Proteomes" id="UP000664218">
    <property type="component" value="Unassembled WGS sequence"/>
</dbReference>
<dbReference type="EMBL" id="JAFNJU010000004">
    <property type="protein sequence ID" value="MBO1264693.1"/>
    <property type="molecule type" value="Genomic_DNA"/>
</dbReference>
<proteinExistence type="inferred from homology"/>
<dbReference type="Pfam" id="PF00480">
    <property type="entry name" value="ROK"/>
    <property type="match status" value="1"/>
</dbReference>
<accession>A0A939HA17</accession>
<comment type="similarity">
    <text evidence="1">Belongs to the ROK (NagC/XylR) family.</text>
</comment>
<dbReference type="PANTHER" id="PTHR18964:SF170">
    <property type="entry name" value="SUGAR KINASE"/>
    <property type="match status" value="1"/>
</dbReference>
<organism evidence="2 3">
    <name type="scientific">Proteiniclasticum aestuarii</name>
    <dbReference type="NCBI Taxonomy" id="2817862"/>
    <lineage>
        <taxon>Bacteria</taxon>
        <taxon>Bacillati</taxon>
        <taxon>Bacillota</taxon>
        <taxon>Clostridia</taxon>
        <taxon>Eubacteriales</taxon>
        <taxon>Clostridiaceae</taxon>
        <taxon>Proteiniclasticum</taxon>
    </lineage>
</organism>
<dbReference type="Gene3D" id="3.30.420.40">
    <property type="match status" value="2"/>
</dbReference>
<sequence length="290" mass="31232">MRLTVFDVGGSSVKYALWTEDHLEGKGAFPTPATWEEMNEEMGRMISSHASTGEIQGIALSCPGAVNRETGIIGGLSAVPYIHDFPIREELEALFHLPVSMENDANCAALAELHEGAAKDADHALFLIIGSGIGGTVIQGRKLHRGKNLFGGEFGYMLLDETHTLSDLGSPVKAAERYRIEMGLDAADGTLLFSEADRGEPAAMKHVESLMDALARGIYNLSVAFNPDLVILGGGISEREDLIERISGKVVQHLKDRGAEALDVSIVPCTFRNDANLFGAVLNFLQPDQN</sequence>
<evidence type="ECO:0000256" key="1">
    <source>
        <dbReference type="ARBA" id="ARBA00006479"/>
    </source>
</evidence>
<keyword evidence="3" id="KW-1185">Reference proteome</keyword>
<gene>
    <name evidence="2" type="ORF">J3A84_06585</name>
</gene>
<evidence type="ECO:0000313" key="2">
    <source>
        <dbReference type="EMBL" id="MBO1264693.1"/>
    </source>
</evidence>
<reference evidence="2" key="1">
    <citation type="submission" date="2021-03" db="EMBL/GenBank/DDBJ databases">
        <title>Proteiniclasticum marinus sp. nov., isolated from tidal flat sediment.</title>
        <authorList>
            <person name="Namirimu T."/>
            <person name="Yang J.-A."/>
            <person name="Yang S.-H."/>
            <person name="Kim Y.-J."/>
            <person name="Kwon K.K."/>
        </authorList>
    </citation>
    <scope>NUCLEOTIDE SEQUENCE</scope>
    <source>
        <strain evidence="2">SCR006</strain>
    </source>
</reference>
<name>A0A939HA17_9CLOT</name>
<dbReference type="PANTHER" id="PTHR18964">
    <property type="entry name" value="ROK (REPRESSOR, ORF, KINASE) FAMILY"/>
    <property type="match status" value="1"/>
</dbReference>
<dbReference type="InterPro" id="IPR000600">
    <property type="entry name" value="ROK"/>
</dbReference>
<dbReference type="SUPFAM" id="SSF53067">
    <property type="entry name" value="Actin-like ATPase domain"/>
    <property type="match status" value="1"/>
</dbReference>